<sequence>MSGVDIAGLVESLRSLADCDARAGEPLGKCMRRAADVIERGREHIEYIEAQWLAKDAALKSATRQRDEALAAIKASEERGAAKDAALRKVKHWAESRCPCRHEEPNPCPLCGASVENLEACKSAENTMPRDVLQAIRSALADATNNPPSDPGTEQREAGV</sequence>
<dbReference type="EMBL" id="JBHSLI010000002">
    <property type="protein sequence ID" value="MFC5292648.1"/>
    <property type="molecule type" value="Genomic_DNA"/>
</dbReference>
<dbReference type="RefSeq" id="WP_260347919.1">
    <property type="nucleotide sequence ID" value="NZ_JAOAOS010000002.1"/>
</dbReference>
<organism evidence="2 3">
    <name type="scientific">Bosea minatitlanensis</name>
    <dbReference type="NCBI Taxonomy" id="128782"/>
    <lineage>
        <taxon>Bacteria</taxon>
        <taxon>Pseudomonadati</taxon>
        <taxon>Pseudomonadota</taxon>
        <taxon>Alphaproteobacteria</taxon>
        <taxon>Hyphomicrobiales</taxon>
        <taxon>Boseaceae</taxon>
        <taxon>Bosea</taxon>
    </lineage>
</organism>
<gene>
    <name evidence="2" type="ORF">ACFPK2_06570</name>
</gene>
<protein>
    <submittedName>
        <fullName evidence="2">Uncharacterized protein</fullName>
    </submittedName>
</protein>
<keyword evidence="3" id="KW-1185">Reference proteome</keyword>
<dbReference type="Proteomes" id="UP001595976">
    <property type="component" value="Unassembled WGS sequence"/>
</dbReference>
<reference evidence="3" key="1">
    <citation type="journal article" date="2019" name="Int. J. Syst. Evol. Microbiol.">
        <title>The Global Catalogue of Microorganisms (GCM) 10K type strain sequencing project: providing services to taxonomists for standard genome sequencing and annotation.</title>
        <authorList>
            <consortium name="The Broad Institute Genomics Platform"/>
            <consortium name="The Broad Institute Genome Sequencing Center for Infectious Disease"/>
            <person name="Wu L."/>
            <person name="Ma J."/>
        </authorList>
    </citation>
    <scope>NUCLEOTIDE SEQUENCE [LARGE SCALE GENOMIC DNA]</scope>
    <source>
        <strain evidence="3">CGMCC 1.15643</strain>
    </source>
</reference>
<accession>A0ABW0F247</accession>
<proteinExistence type="predicted"/>
<feature type="region of interest" description="Disordered" evidence="1">
    <location>
        <begin position="141"/>
        <end position="160"/>
    </location>
</feature>
<evidence type="ECO:0000313" key="2">
    <source>
        <dbReference type="EMBL" id="MFC5292648.1"/>
    </source>
</evidence>
<evidence type="ECO:0000313" key="3">
    <source>
        <dbReference type="Proteomes" id="UP001595976"/>
    </source>
</evidence>
<evidence type="ECO:0000256" key="1">
    <source>
        <dbReference type="SAM" id="MobiDB-lite"/>
    </source>
</evidence>
<comment type="caution">
    <text evidence="2">The sequence shown here is derived from an EMBL/GenBank/DDBJ whole genome shotgun (WGS) entry which is preliminary data.</text>
</comment>
<name>A0ABW0F247_9HYPH</name>